<evidence type="ECO:0000313" key="4">
    <source>
        <dbReference type="EMBL" id="MEJ8823799.1"/>
    </source>
</evidence>
<keyword evidence="5" id="KW-1185">Reference proteome</keyword>
<sequence>MSTQGVGARVLRKEDDRLLRGRGQFVADIRMAGMLDVAFVRSPLAHARIVGIDIPPACRDGVYTVQDLGSVRPIRSVSGLPGFKISEQPILAQGKVRHVGETVAMCVAPTRAEAEDIAAAVRLDLEELPAVHDMLEARRDVSTRLHEEWPDNVFLETRVNVDIDRVSDAPIKVKRVIRTSRQSMAPMEGRGVVAHWDTRLEQLVVYTATQMPHIVRTGLSECLGLDEGQVRVIAPDVGGGFGYKGILLTEEVAVSWLAMRLGRPVRWIEDRREHLTGGANCREHHYVITGYADSTGRLLGIDCEATVDSGAYSSYPFSACLEAAQVASILPGPYDFPGYRCVTHSVATNKCPILPYRGVARTGVCFALELLLDDLAHAAGIEPHELRMKSLVRPEQMPFDNITKKHFDSGDYPEALRQAVEAIDLPAIRARQKRGEADGRLIGVGVSIYCEQAAHGTSVYAGWGIPMVPGYEQATARLTPDGGLELRIGAHSHGQSLETTLAQVANEILGIDVSKVKLIHGDTAFTPYSTGTWGSRCMVMSGGAVSRACQQLSARLSVIGAWMLETQADQVVLRDGRLTGPSGSLSIGEIARTWYRRPQDLPAGVNPGGLEVTEGYKPQRDSGTFGYGAHAVVVAIDRETGDVEILDYVIVEDGGKLVNPMVVDGQIYGGTAQGIGTALYEEMAFDASGQPQASTFADYLLPGPTEVPEPRLIHMETVSPYTEFGVKGVGESGAIPPPAAICNAVNDALRPLGASLYVSPVTPRRVLEAIAEAQDAAAAAIAASTASTAMRDSAKVAP</sequence>
<reference evidence="4 5" key="1">
    <citation type="submission" date="2024-03" db="EMBL/GenBank/DDBJ databases">
        <title>Novel species of the genus Variovorax.</title>
        <authorList>
            <person name="Liu Q."/>
            <person name="Xin Y.-H."/>
        </authorList>
    </citation>
    <scope>NUCLEOTIDE SEQUENCE [LARGE SCALE GENOMIC DNA]</scope>
    <source>
        <strain evidence="4 5">KACC 18501</strain>
    </source>
</reference>
<dbReference type="Pfam" id="PF02738">
    <property type="entry name" value="MoCoBD_1"/>
    <property type="match status" value="1"/>
</dbReference>
<dbReference type="Pfam" id="PF01315">
    <property type="entry name" value="Ald_Xan_dh_C"/>
    <property type="match status" value="1"/>
</dbReference>
<dbReference type="InterPro" id="IPR000674">
    <property type="entry name" value="Ald_Oxase/Xan_DH_a/b"/>
</dbReference>
<evidence type="ECO:0000313" key="5">
    <source>
        <dbReference type="Proteomes" id="UP001363010"/>
    </source>
</evidence>
<dbReference type="RefSeq" id="WP_340364837.1">
    <property type="nucleotide sequence ID" value="NZ_JBBKZV010000010.1"/>
</dbReference>
<dbReference type="SUPFAM" id="SSF56003">
    <property type="entry name" value="Molybdenum cofactor-binding domain"/>
    <property type="match status" value="1"/>
</dbReference>
<dbReference type="InterPro" id="IPR036856">
    <property type="entry name" value="Ald_Oxase/Xan_DH_a/b_sf"/>
</dbReference>
<evidence type="ECO:0000256" key="1">
    <source>
        <dbReference type="ARBA" id="ARBA00022505"/>
    </source>
</evidence>
<protein>
    <submittedName>
        <fullName evidence="4">Xanthine dehydrogenase family protein molybdopterin-binding subunit</fullName>
    </submittedName>
</protein>
<keyword evidence="1" id="KW-0500">Molybdenum</keyword>
<dbReference type="Gene3D" id="3.30.365.10">
    <property type="entry name" value="Aldehyde oxidase/xanthine dehydrogenase, molybdopterin binding domain"/>
    <property type="match status" value="4"/>
</dbReference>
<proteinExistence type="predicted"/>
<dbReference type="PANTHER" id="PTHR11908">
    <property type="entry name" value="XANTHINE DEHYDROGENASE"/>
    <property type="match status" value="1"/>
</dbReference>
<comment type="caution">
    <text evidence="4">The sequence shown here is derived from an EMBL/GenBank/DDBJ whole genome shotgun (WGS) entry which is preliminary data.</text>
</comment>
<dbReference type="InterPro" id="IPR008274">
    <property type="entry name" value="AldOxase/xan_DH_MoCoBD1"/>
</dbReference>
<dbReference type="PANTHER" id="PTHR11908:SF132">
    <property type="entry name" value="ALDEHYDE OXIDASE 1-RELATED"/>
    <property type="match status" value="1"/>
</dbReference>
<dbReference type="InterPro" id="IPR016208">
    <property type="entry name" value="Ald_Oxase/xanthine_DH-like"/>
</dbReference>
<organism evidence="4 5">
    <name type="scientific">Variovorax humicola</name>
    <dbReference type="NCBI Taxonomy" id="1769758"/>
    <lineage>
        <taxon>Bacteria</taxon>
        <taxon>Pseudomonadati</taxon>
        <taxon>Pseudomonadota</taxon>
        <taxon>Betaproteobacteria</taxon>
        <taxon>Burkholderiales</taxon>
        <taxon>Comamonadaceae</taxon>
        <taxon>Variovorax</taxon>
    </lineage>
</organism>
<dbReference type="SUPFAM" id="SSF54665">
    <property type="entry name" value="CO dehydrogenase molybdoprotein N-domain-like"/>
    <property type="match status" value="1"/>
</dbReference>
<dbReference type="InterPro" id="IPR037165">
    <property type="entry name" value="AldOxase/xan_DH_Mopterin-bd_sf"/>
</dbReference>
<name>A0ABU8W161_9BURK</name>
<dbReference type="Proteomes" id="UP001363010">
    <property type="component" value="Unassembled WGS sequence"/>
</dbReference>
<gene>
    <name evidence="4" type="ORF">WKW80_17435</name>
</gene>
<keyword evidence="2" id="KW-0560">Oxidoreductase</keyword>
<dbReference type="Pfam" id="PF20256">
    <property type="entry name" value="MoCoBD_2"/>
    <property type="match status" value="1"/>
</dbReference>
<dbReference type="Gene3D" id="3.90.1170.50">
    <property type="entry name" value="Aldehyde oxidase/xanthine dehydrogenase, a/b hammerhead"/>
    <property type="match status" value="1"/>
</dbReference>
<evidence type="ECO:0000256" key="2">
    <source>
        <dbReference type="ARBA" id="ARBA00023002"/>
    </source>
</evidence>
<feature type="domain" description="Aldehyde oxidase/xanthine dehydrogenase a/b hammerhead" evidence="3">
    <location>
        <begin position="20"/>
        <end position="129"/>
    </location>
</feature>
<evidence type="ECO:0000259" key="3">
    <source>
        <dbReference type="SMART" id="SM01008"/>
    </source>
</evidence>
<dbReference type="SMART" id="SM01008">
    <property type="entry name" value="Ald_Xan_dh_C"/>
    <property type="match status" value="1"/>
</dbReference>
<dbReference type="EMBL" id="JBBKZV010000010">
    <property type="protein sequence ID" value="MEJ8823799.1"/>
    <property type="molecule type" value="Genomic_DNA"/>
</dbReference>
<dbReference type="InterPro" id="IPR046867">
    <property type="entry name" value="AldOxase/xan_DH_MoCoBD2"/>
</dbReference>
<accession>A0ABU8W161</accession>